<reference evidence="1 2" key="1">
    <citation type="journal article" date="2014" name="J. Bacteriol.">
        <title>Characterization of novel virulent broad-host-range phages of Xylella fastidiosa and Xanthomonas.</title>
        <authorList>
            <person name="Ahern S.J."/>
            <person name="Das M."/>
            <person name="Bhowmick T.S."/>
            <person name="Young R."/>
            <person name="Gonzalez C.F."/>
        </authorList>
    </citation>
    <scope>NUCLEOTIDE SEQUENCE [LARGE SCALE GENOMIC DNA]</scope>
</reference>
<dbReference type="GeneID" id="17777783"/>
<dbReference type="RefSeq" id="YP_008858879.1">
    <property type="nucleotide sequence ID" value="NC_022982.1"/>
</dbReference>
<evidence type="ECO:0000313" key="1">
    <source>
        <dbReference type="EMBL" id="AHB12101.1"/>
    </source>
</evidence>
<protein>
    <submittedName>
        <fullName evidence="1">Uncharacterized protein</fullName>
    </submittedName>
</protein>
<dbReference type="Proteomes" id="UP000018622">
    <property type="component" value="Segment"/>
</dbReference>
<accession>V5Q8I5</accession>
<organism evidence="1 2">
    <name type="scientific">Xylella phage Paz</name>
    <dbReference type="NCBI Taxonomy" id="1415145"/>
    <lineage>
        <taxon>Viruses</taxon>
        <taxon>Duplodnaviria</taxon>
        <taxon>Heunggongvirae</taxon>
        <taxon>Uroviricota</taxon>
        <taxon>Caudoviricetes</taxon>
        <taxon>Autographivirales</taxon>
        <taxon>Autonotataviridae</taxon>
        <taxon>Gujervirinae</taxon>
        <taxon>Pazvirus</taxon>
        <taxon>Pazvirus paz</taxon>
    </lineage>
</organism>
<sequence>MAIIVKYKKNRITKTNGITAWREDRTFSVEVNRMDRAMGCACIREEFYSYMGVRHG</sequence>
<dbReference type="EMBL" id="KF626666">
    <property type="protein sequence ID" value="AHB12101.1"/>
    <property type="molecule type" value="Genomic_DNA"/>
</dbReference>
<proteinExistence type="predicted"/>
<dbReference type="KEGG" id="vg:17777783"/>
<keyword evidence="2" id="KW-1185">Reference proteome</keyword>
<evidence type="ECO:0000313" key="2">
    <source>
        <dbReference type="Proteomes" id="UP000018622"/>
    </source>
</evidence>
<name>V5Q8I5_9CAUD</name>
<gene>
    <name evidence="1" type="ORF">Paz_04</name>
</gene>